<dbReference type="Gene3D" id="3.10.20.90">
    <property type="entry name" value="Phosphatidylinositol 3-kinase Catalytic Subunit, Chain A, domain 1"/>
    <property type="match status" value="1"/>
</dbReference>
<dbReference type="VEuPathDB" id="FungiDB:PABG_06039"/>
<accession>A0A1D2J501</accession>
<feature type="region of interest" description="Disordered" evidence="1">
    <location>
        <begin position="653"/>
        <end position="701"/>
    </location>
</feature>
<dbReference type="PANTHER" id="PTHR12943">
    <property type="entry name" value="HOMOCYSTEINE-RESPONSIVE ENDOPLASMIC RETICULUM-RESIDENT UNIQUITIN-LIKE DOMAIN HERPUD PROTEIN FAMILY MEMBER"/>
    <property type="match status" value="1"/>
</dbReference>
<evidence type="ECO:0000313" key="2">
    <source>
        <dbReference type="EMBL" id="ODH13382.1"/>
    </source>
</evidence>
<reference evidence="2 3" key="1">
    <citation type="submission" date="2016-06" db="EMBL/GenBank/DDBJ databases">
        <authorList>
            <person name="Kjaerup R.B."/>
            <person name="Dalgaard T.S."/>
            <person name="Juul-Madsen H.R."/>
        </authorList>
    </citation>
    <scope>NUCLEOTIDE SEQUENCE [LARGE SCALE GENOMIC DNA]</scope>
    <source>
        <strain evidence="2 3">Pb300</strain>
    </source>
</reference>
<evidence type="ECO:0008006" key="4">
    <source>
        <dbReference type="Google" id="ProtNLM"/>
    </source>
</evidence>
<feature type="compositionally biased region" description="Basic and acidic residues" evidence="1">
    <location>
        <begin position="653"/>
        <end position="664"/>
    </location>
</feature>
<dbReference type="PANTHER" id="PTHR12943:SF27">
    <property type="entry name" value="HOMOCYSTEINE-INDUCED ENDOPLASMIC RETICULUM PROTEIN, ISOFORM A"/>
    <property type="match status" value="1"/>
</dbReference>
<evidence type="ECO:0000313" key="3">
    <source>
        <dbReference type="Proteomes" id="UP000242814"/>
    </source>
</evidence>
<gene>
    <name evidence="2" type="ORF">ACO22_07315</name>
</gene>
<feature type="compositionally biased region" description="Polar residues" evidence="1">
    <location>
        <begin position="138"/>
        <end position="149"/>
    </location>
</feature>
<organism evidence="2 3">
    <name type="scientific">Paracoccidioides brasiliensis</name>
    <dbReference type="NCBI Taxonomy" id="121759"/>
    <lineage>
        <taxon>Eukaryota</taxon>
        <taxon>Fungi</taxon>
        <taxon>Dikarya</taxon>
        <taxon>Ascomycota</taxon>
        <taxon>Pezizomycotina</taxon>
        <taxon>Eurotiomycetes</taxon>
        <taxon>Eurotiomycetidae</taxon>
        <taxon>Onygenales</taxon>
        <taxon>Ajellomycetaceae</taxon>
        <taxon>Paracoccidioides</taxon>
    </lineage>
</organism>
<dbReference type="SUPFAM" id="SSF54236">
    <property type="entry name" value="Ubiquitin-like"/>
    <property type="match status" value="1"/>
</dbReference>
<name>A0A1D2J501_PARBR</name>
<dbReference type="InterPro" id="IPR029071">
    <property type="entry name" value="Ubiquitin-like_domsf"/>
</dbReference>
<comment type="caution">
    <text evidence="2">The sequence shown here is derived from an EMBL/GenBank/DDBJ whole genome shotgun (WGS) entry which is preliminary data.</text>
</comment>
<protein>
    <recommendedName>
        <fullName evidence="4">Ubiquitin-like domain-containing protein</fullName>
    </recommendedName>
</protein>
<sequence length="701" mass="77626">MSTDIRHDDMGTSTELSATSSDLQTVVLHILSPSLEAPNRVTLNDLPLTIKIFDLKTRLSEMLPNRPRPDIQRLIYRGKPLADNEEQLSNIVEPADGRVHTMHLVLPPNRAKIPISPPPNLFSDLNTSPHDSSGLRARTNNVEPTTQRPPRSPQYHSDALVSQVTSLHQQVITQHQQLTAQITQNARITDNNRPGDIAFSTATSTSNISLQNRPENFSLFGSRPGTQGTNLQSERIGLMPNNEGRNPPGALPPSYRTTQYNITASHPPPIQRTAGFPPSVSNRVGDGEIGMAPLDENRQQRIAHLLEYIFNMEGQLRRGILPPIDEISHIRVQLYQILDEQYHQPFSPRDGMPEALLGRLASLTAQADQIRILRARSPSFSPQNSLFSPPQTTQDNIQSSVYLLSSPSGYHAVLVPPAVGTGHLTNHPAMPIFHTHRASPHPHRVPTPHPVLHSATNAPAVPEAVNQALNQAALRRQHRPRLGQLSFTRFLRRLWFFVRLYFLCYLLSEDGTWFRIILVSLSVLTTLLSETDIPQRLQRAIIDPLQRHLESLLPLDAHHPREINIVPRAGNTNAQPVHPIQRNGVDGSLRPLDGTQQNAATANGEAAGFLHGLRRAERALALLLATLVPGVGERHVAARNAAVAARQNELAARRAAENQAREQQNEDAETQNNEADDGGADAEPERRPGHTNNREENPLEA</sequence>
<dbReference type="GO" id="GO:0030968">
    <property type="term" value="P:endoplasmic reticulum unfolded protein response"/>
    <property type="evidence" value="ECO:0007669"/>
    <property type="project" value="TreeGrafter"/>
</dbReference>
<dbReference type="Proteomes" id="UP000242814">
    <property type="component" value="Unassembled WGS sequence"/>
</dbReference>
<dbReference type="EMBL" id="LZYO01000501">
    <property type="protein sequence ID" value="ODH13382.1"/>
    <property type="molecule type" value="Genomic_DNA"/>
</dbReference>
<proteinExistence type="predicted"/>
<feature type="compositionally biased region" description="Acidic residues" evidence="1">
    <location>
        <begin position="665"/>
        <end position="682"/>
    </location>
</feature>
<dbReference type="VEuPathDB" id="FungiDB:PADG_06675"/>
<dbReference type="AlphaFoldDB" id="A0A1D2J501"/>
<dbReference type="InterPro" id="IPR039751">
    <property type="entry name" value="HERPUD1/2"/>
</dbReference>
<evidence type="ECO:0000256" key="1">
    <source>
        <dbReference type="SAM" id="MobiDB-lite"/>
    </source>
</evidence>
<feature type="compositionally biased region" description="Basic and acidic residues" evidence="1">
    <location>
        <begin position="683"/>
        <end position="701"/>
    </location>
</feature>
<feature type="region of interest" description="Disordered" evidence="1">
    <location>
        <begin position="123"/>
        <end position="157"/>
    </location>
</feature>